<evidence type="ECO:0000313" key="1">
    <source>
        <dbReference type="EMBL" id="OGH04090.1"/>
    </source>
</evidence>
<proteinExistence type="predicted"/>
<accession>A0A1F6H1C0</accession>
<gene>
    <name evidence="1" type="ORF">A2557_14120</name>
</gene>
<organism evidence="1 2">
    <name type="scientific">Candidatus Lambdaproteobacteria bacterium RIFOXYD2_FULL_56_26</name>
    <dbReference type="NCBI Taxonomy" id="1817773"/>
    <lineage>
        <taxon>Bacteria</taxon>
        <taxon>Pseudomonadati</taxon>
        <taxon>Pseudomonadota</taxon>
        <taxon>Candidatus Lambdaproteobacteria</taxon>
    </lineage>
</organism>
<comment type="caution">
    <text evidence="1">The sequence shown here is derived from an EMBL/GenBank/DDBJ whole genome shotgun (WGS) entry which is preliminary data.</text>
</comment>
<protein>
    <submittedName>
        <fullName evidence="1">Uncharacterized protein</fullName>
    </submittedName>
</protein>
<sequence length="149" mass="16587">MSSTKTLSLRVNEAQFEQITGKAKKLGFTQVSQYLKAVVETDLGQEEAPGVPGELLPVVQKAKSLQSAQFSEELGEDLIQGLLQLSQKMDQLGLKVDGYLGRTFSTTRVYSNYERLEGAITALAFYKDNPQELHKYFRALFEDVASKGF</sequence>
<dbReference type="EMBL" id="MFNF01000007">
    <property type="protein sequence ID" value="OGH04090.1"/>
    <property type="molecule type" value="Genomic_DNA"/>
</dbReference>
<reference evidence="1 2" key="1">
    <citation type="journal article" date="2016" name="Nat. Commun.">
        <title>Thousands of microbial genomes shed light on interconnected biogeochemical processes in an aquifer system.</title>
        <authorList>
            <person name="Anantharaman K."/>
            <person name="Brown C.T."/>
            <person name="Hug L.A."/>
            <person name="Sharon I."/>
            <person name="Castelle C.J."/>
            <person name="Probst A.J."/>
            <person name="Thomas B.C."/>
            <person name="Singh A."/>
            <person name="Wilkins M.J."/>
            <person name="Karaoz U."/>
            <person name="Brodie E.L."/>
            <person name="Williams K.H."/>
            <person name="Hubbard S.S."/>
            <person name="Banfield J.F."/>
        </authorList>
    </citation>
    <scope>NUCLEOTIDE SEQUENCE [LARGE SCALE GENOMIC DNA]</scope>
</reference>
<dbReference type="AlphaFoldDB" id="A0A1F6H1C0"/>
<name>A0A1F6H1C0_9PROT</name>
<evidence type="ECO:0000313" key="2">
    <source>
        <dbReference type="Proteomes" id="UP000177583"/>
    </source>
</evidence>
<dbReference type="Proteomes" id="UP000177583">
    <property type="component" value="Unassembled WGS sequence"/>
</dbReference>